<evidence type="ECO:0000256" key="8">
    <source>
        <dbReference type="HAMAP-Rule" id="MF_00387"/>
    </source>
</evidence>
<name>A0A917V2Z9_9HYPH</name>
<dbReference type="InterPro" id="IPR018357">
    <property type="entry name" value="Hexapep_transf_CS"/>
</dbReference>
<dbReference type="SUPFAM" id="SSF51161">
    <property type="entry name" value="Trimeric LpxA-like enzymes"/>
    <property type="match status" value="1"/>
</dbReference>
<organism evidence="10 11">
    <name type="scientific">Salinarimonas ramus</name>
    <dbReference type="NCBI Taxonomy" id="690164"/>
    <lineage>
        <taxon>Bacteria</taxon>
        <taxon>Pseudomonadati</taxon>
        <taxon>Pseudomonadota</taxon>
        <taxon>Alphaproteobacteria</taxon>
        <taxon>Hyphomicrobiales</taxon>
        <taxon>Salinarimonadaceae</taxon>
        <taxon>Salinarimonas</taxon>
    </lineage>
</organism>
<dbReference type="InterPro" id="IPR029098">
    <property type="entry name" value="Acetyltransf_C"/>
</dbReference>
<dbReference type="CDD" id="cd03351">
    <property type="entry name" value="LbH_UDP-GlcNAc_AT"/>
    <property type="match status" value="1"/>
</dbReference>
<evidence type="ECO:0000256" key="4">
    <source>
        <dbReference type="ARBA" id="ARBA00022679"/>
    </source>
</evidence>
<comment type="subunit">
    <text evidence="8">Homotrimer.</text>
</comment>
<dbReference type="AlphaFoldDB" id="A0A917V2Z9"/>
<evidence type="ECO:0000313" key="11">
    <source>
        <dbReference type="Proteomes" id="UP000600449"/>
    </source>
</evidence>
<dbReference type="PIRSF" id="PIRSF000456">
    <property type="entry name" value="UDP-GlcNAc_acltr"/>
    <property type="match status" value="1"/>
</dbReference>
<keyword evidence="1 8" id="KW-0963">Cytoplasm</keyword>
<dbReference type="Pfam" id="PF13720">
    <property type="entry name" value="Acetyltransf_11"/>
    <property type="match status" value="1"/>
</dbReference>
<dbReference type="Gene3D" id="2.160.10.10">
    <property type="entry name" value="Hexapeptide repeat proteins"/>
    <property type="match status" value="1"/>
</dbReference>
<dbReference type="GO" id="GO:0009245">
    <property type="term" value="P:lipid A biosynthetic process"/>
    <property type="evidence" value="ECO:0007669"/>
    <property type="project" value="UniProtKB-UniRule"/>
</dbReference>
<protein>
    <recommendedName>
        <fullName evidence="8">Acyl-[acyl-carrier-protein]--UDP-N-acetylglucosamine O-acyltransferase</fullName>
        <shortName evidence="8">UDP-N-acetylglucosamine acyltransferase</shortName>
        <ecNumber evidence="8">2.3.1.129</ecNumber>
    </recommendedName>
</protein>
<keyword evidence="5 8" id="KW-0677">Repeat</keyword>
<dbReference type="InterPro" id="IPR037157">
    <property type="entry name" value="Acetyltransf_C_sf"/>
</dbReference>
<dbReference type="Gene3D" id="1.20.1180.10">
    <property type="entry name" value="Udp N-acetylglucosamine O-acyltransferase, C-terminal domain"/>
    <property type="match status" value="1"/>
</dbReference>
<sequence length="275" mass="28516">MSAAIHPTAIVEDGATLGEGVSVGPFCRVGADVTLGDGAVLESHVVVEGHTTIGARTRIHPFACLGGPPQDLKFDGSPTRLVVGADCTIREAVTMHRGTPQGGGETRVGDRCFILAYAHVAHDNHIGNNVVLTNTAMLGGHVTIGDFAIVGGGAGIHQFVRIGAYAFVGGLAAVEHDVIPYGMAIGNRADLAGLNLVGLKRRGFSREAIHTLRRAYRELFEGEGTLAARADAVEARHGESPQVREVLDFVRSAGKRSIMTPAARSAATAASGASD</sequence>
<dbReference type="PANTHER" id="PTHR43480">
    <property type="entry name" value="ACYL-[ACYL-CARRIER-PROTEIN]--UDP-N-ACETYLGLUCOSAMINE O-ACYLTRANSFERASE"/>
    <property type="match status" value="1"/>
</dbReference>
<keyword evidence="4 8" id="KW-0808">Transferase</keyword>
<evidence type="ECO:0000256" key="2">
    <source>
        <dbReference type="ARBA" id="ARBA00022516"/>
    </source>
</evidence>
<evidence type="ECO:0000256" key="3">
    <source>
        <dbReference type="ARBA" id="ARBA00022556"/>
    </source>
</evidence>
<keyword evidence="6 8" id="KW-0443">Lipid metabolism</keyword>
<dbReference type="RefSeq" id="WP_188910449.1">
    <property type="nucleotide sequence ID" value="NZ_BMMF01000003.1"/>
</dbReference>
<dbReference type="Proteomes" id="UP000600449">
    <property type="component" value="Unassembled WGS sequence"/>
</dbReference>
<dbReference type="PROSITE" id="PS00101">
    <property type="entry name" value="HEXAPEP_TRANSFERASES"/>
    <property type="match status" value="1"/>
</dbReference>
<keyword evidence="2 8" id="KW-0444">Lipid biosynthesis</keyword>
<keyword evidence="3 8" id="KW-0441">Lipid A biosynthesis</keyword>
<keyword evidence="7 8" id="KW-0012">Acyltransferase</keyword>
<dbReference type="PANTHER" id="PTHR43480:SF1">
    <property type="entry name" value="ACYL-[ACYL-CARRIER-PROTEIN]--UDP-N-ACETYLGLUCOSAMINE O-ACYLTRANSFERASE, MITOCHONDRIAL-RELATED"/>
    <property type="match status" value="1"/>
</dbReference>
<dbReference type="EMBL" id="BMMF01000003">
    <property type="protein sequence ID" value="GGK26389.1"/>
    <property type="molecule type" value="Genomic_DNA"/>
</dbReference>
<comment type="similarity">
    <text evidence="8">Belongs to the transferase hexapeptide repeat family. LpxA subfamily.</text>
</comment>
<gene>
    <name evidence="8 10" type="primary">lpxA</name>
    <name evidence="10" type="ORF">GCM10011322_10990</name>
</gene>
<comment type="pathway">
    <text evidence="8">Glycolipid biosynthesis; lipid IV(A) biosynthesis; lipid IV(A) from (3R)-3-hydroxytetradecanoyl-[acyl-carrier-protein] and UDP-N-acetyl-alpha-D-glucosamine: step 1/6.</text>
</comment>
<dbReference type="GO" id="GO:0008780">
    <property type="term" value="F:acyl-[acyl-carrier-protein]-UDP-N-acetylglucosamine O-acyltransferase activity"/>
    <property type="evidence" value="ECO:0007669"/>
    <property type="project" value="UniProtKB-UniRule"/>
</dbReference>
<dbReference type="EC" id="2.3.1.129" evidence="8"/>
<comment type="catalytic activity">
    <reaction evidence="8">
        <text>a (3R)-hydroxyacyl-[ACP] + UDP-N-acetyl-alpha-D-glucosamine = a UDP-3-O-[(3R)-3-hydroxyacyl]-N-acetyl-alpha-D-glucosamine + holo-[ACP]</text>
        <dbReference type="Rhea" id="RHEA:67812"/>
        <dbReference type="Rhea" id="RHEA-COMP:9685"/>
        <dbReference type="Rhea" id="RHEA-COMP:9945"/>
        <dbReference type="ChEBI" id="CHEBI:57705"/>
        <dbReference type="ChEBI" id="CHEBI:64479"/>
        <dbReference type="ChEBI" id="CHEBI:78827"/>
        <dbReference type="ChEBI" id="CHEBI:173225"/>
        <dbReference type="EC" id="2.3.1.129"/>
    </reaction>
</comment>
<evidence type="ECO:0000259" key="9">
    <source>
        <dbReference type="Pfam" id="PF13720"/>
    </source>
</evidence>
<comment type="subcellular location">
    <subcellularLocation>
        <location evidence="8">Cytoplasm</location>
    </subcellularLocation>
</comment>
<evidence type="ECO:0000256" key="7">
    <source>
        <dbReference type="ARBA" id="ARBA00023315"/>
    </source>
</evidence>
<evidence type="ECO:0000256" key="5">
    <source>
        <dbReference type="ARBA" id="ARBA00022737"/>
    </source>
</evidence>
<proteinExistence type="inferred from homology"/>
<dbReference type="HAMAP" id="MF_00387">
    <property type="entry name" value="LpxA"/>
    <property type="match status" value="1"/>
</dbReference>
<dbReference type="NCBIfam" id="NF003657">
    <property type="entry name" value="PRK05289.1"/>
    <property type="match status" value="1"/>
</dbReference>
<dbReference type="GO" id="GO:0005737">
    <property type="term" value="C:cytoplasm"/>
    <property type="evidence" value="ECO:0007669"/>
    <property type="project" value="UniProtKB-SubCell"/>
</dbReference>
<evidence type="ECO:0000256" key="6">
    <source>
        <dbReference type="ARBA" id="ARBA00023098"/>
    </source>
</evidence>
<reference evidence="10 11" key="1">
    <citation type="journal article" date="2014" name="Int. J. Syst. Evol. Microbiol.">
        <title>Complete genome sequence of Corynebacterium casei LMG S-19264T (=DSM 44701T), isolated from a smear-ripened cheese.</title>
        <authorList>
            <consortium name="US DOE Joint Genome Institute (JGI-PGF)"/>
            <person name="Walter F."/>
            <person name="Albersmeier A."/>
            <person name="Kalinowski J."/>
            <person name="Ruckert C."/>
        </authorList>
    </citation>
    <scope>NUCLEOTIDE SEQUENCE [LARGE SCALE GENOMIC DNA]</scope>
    <source>
        <strain evidence="10 11">CGMCC 1.9161</strain>
    </source>
</reference>
<comment type="function">
    <text evidence="8">Involved in the biosynthesis of lipid A, a phosphorylated glycolipid that anchors the lipopolysaccharide to the outer membrane of the cell.</text>
</comment>
<comment type="caution">
    <text evidence="10">The sequence shown here is derived from an EMBL/GenBank/DDBJ whole genome shotgun (WGS) entry which is preliminary data.</text>
</comment>
<accession>A0A917V2Z9</accession>
<feature type="domain" description="UDP N-acetylglucosamine O-acyltransferase C-terminal" evidence="9">
    <location>
        <begin position="177"/>
        <end position="258"/>
    </location>
</feature>
<evidence type="ECO:0000313" key="10">
    <source>
        <dbReference type="EMBL" id="GGK26389.1"/>
    </source>
</evidence>
<dbReference type="GO" id="GO:0016020">
    <property type="term" value="C:membrane"/>
    <property type="evidence" value="ECO:0007669"/>
    <property type="project" value="GOC"/>
</dbReference>
<dbReference type="InterPro" id="IPR010137">
    <property type="entry name" value="Lipid_A_LpxA"/>
</dbReference>
<keyword evidence="11" id="KW-1185">Reference proteome</keyword>
<dbReference type="InterPro" id="IPR011004">
    <property type="entry name" value="Trimer_LpxA-like_sf"/>
</dbReference>
<dbReference type="NCBIfam" id="TIGR01852">
    <property type="entry name" value="lipid_A_lpxA"/>
    <property type="match status" value="1"/>
</dbReference>
<evidence type="ECO:0000256" key="1">
    <source>
        <dbReference type="ARBA" id="ARBA00022490"/>
    </source>
</evidence>